<organism evidence="1 2">
    <name type="scientific">Hyalomma asiaticum</name>
    <name type="common">Tick</name>
    <dbReference type="NCBI Taxonomy" id="266040"/>
    <lineage>
        <taxon>Eukaryota</taxon>
        <taxon>Metazoa</taxon>
        <taxon>Ecdysozoa</taxon>
        <taxon>Arthropoda</taxon>
        <taxon>Chelicerata</taxon>
        <taxon>Arachnida</taxon>
        <taxon>Acari</taxon>
        <taxon>Parasitiformes</taxon>
        <taxon>Ixodida</taxon>
        <taxon>Ixodoidea</taxon>
        <taxon>Ixodidae</taxon>
        <taxon>Hyalomminae</taxon>
        <taxon>Hyalomma</taxon>
    </lineage>
</organism>
<proteinExistence type="predicted"/>
<protein>
    <submittedName>
        <fullName evidence="1">Uncharacterized protein</fullName>
    </submittedName>
</protein>
<evidence type="ECO:0000313" key="1">
    <source>
        <dbReference type="EMBL" id="KAH6931690.1"/>
    </source>
</evidence>
<sequence length="225" mass="24945">MARVLANFPSGGHGLLSANGGTVLDSRMTLGDRGTYQGVVLSPFLLILVMRSLFTLLDEIPSLRHTIYPDDVTLWTTTGSDGQIEFEKLFSALSMLSFATHCKWESSDQASSLADYPRLGRYVQSSSHNTVAIERLTLVVTQTTRLIARVSARKQGMKEKELLQLIHAFVKSSLMYALPHLHLLSAGRSESTDQFGKSTRRPSASLTARLRHIYSDSAFTLHWTS</sequence>
<keyword evidence="2" id="KW-1185">Reference proteome</keyword>
<name>A0ACB7SAF1_HYAAI</name>
<gene>
    <name evidence="1" type="ORF">HPB50_027236</name>
</gene>
<accession>A0ACB7SAF1</accession>
<reference evidence="1" key="1">
    <citation type="submission" date="2020-05" db="EMBL/GenBank/DDBJ databases">
        <title>Large-scale comparative analyses of tick genomes elucidate their genetic diversity and vector capacities.</title>
        <authorList>
            <person name="Jia N."/>
            <person name="Wang J."/>
            <person name="Shi W."/>
            <person name="Du L."/>
            <person name="Sun Y."/>
            <person name="Zhan W."/>
            <person name="Jiang J."/>
            <person name="Wang Q."/>
            <person name="Zhang B."/>
            <person name="Ji P."/>
            <person name="Sakyi L.B."/>
            <person name="Cui X."/>
            <person name="Yuan T."/>
            <person name="Jiang B."/>
            <person name="Yang W."/>
            <person name="Lam T.T.-Y."/>
            <person name="Chang Q."/>
            <person name="Ding S."/>
            <person name="Wang X."/>
            <person name="Zhu J."/>
            <person name="Ruan X."/>
            <person name="Zhao L."/>
            <person name="Wei J."/>
            <person name="Que T."/>
            <person name="Du C."/>
            <person name="Cheng J."/>
            <person name="Dai P."/>
            <person name="Han X."/>
            <person name="Huang E."/>
            <person name="Gao Y."/>
            <person name="Liu J."/>
            <person name="Shao H."/>
            <person name="Ye R."/>
            <person name="Li L."/>
            <person name="Wei W."/>
            <person name="Wang X."/>
            <person name="Wang C."/>
            <person name="Yang T."/>
            <person name="Huo Q."/>
            <person name="Li W."/>
            <person name="Guo W."/>
            <person name="Chen H."/>
            <person name="Zhou L."/>
            <person name="Ni X."/>
            <person name="Tian J."/>
            <person name="Zhou Y."/>
            <person name="Sheng Y."/>
            <person name="Liu T."/>
            <person name="Pan Y."/>
            <person name="Xia L."/>
            <person name="Li J."/>
            <person name="Zhao F."/>
            <person name="Cao W."/>
        </authorList>
    </citation>
    <scope>NUCLEOTIDE SEQUENCE</scope>
    <source>
        <strain evidence="1">Hyas-2018</strain>
    </source>
</reference>
<dbReference type="EMBL" id="CM023485">
    <property type="protein sequence ID" value="KAH6931690.1"/>
    <property type="molecule type" value="Genomic_DNA"/>
</dbReference>
<comment type="caution">
    <text evidence="1">The sequence shown here is derived from an EMBL/GenBank/DDBJ whole genome shotgun (WGS) entry which is preliminary data.</text>
</comment>
<evidence type="ECO:0000313" key="2">
    <source>
        <dbReference type="Proteomes" id="UP000821845"/>
    </source>
</evidence>
<dbReference type="Proteomes" id="UP000821845">
    <property type="component" value="Chromosome 5"/>
</dbReference>